<sequence>MRRNPHFFYRRSEKKRFQQLLFALIKVKKD</sequence>
<comment type="caution">
    <text evidence="1">The sequence shown here is derived from an EMBL/GenBank/DDBJ whole genome shotgun (WGS) entry which is preliminary data.</text>
</comment>
<reference evidence="1 2" key="1">
    <citation type="submission" date="2011-07" db="EMBL/GenBank/DDBJ databases">
        <title>The Genome Sequence of Prevotella oulorum F0390.</title>
        <authorList>
            <consortium name="The Broad Institute Genome Sequencing Platform"/>
            <consortium name="The Broad Institute Genome Sequencing Center for Infectious Disease"/>
            <person name="Earl A."/>
            <person name="Ward D."/>
            <person name="Feldgarden M."/>
            <person name="Gevers D."/>
            <person name="Izard J."/>
            <person name="Ganesan A."/>
            <person name="Baranova O.V."/>
            <person name="Blanton J.M."/>
            <person name="Tanner A.C."/>
            <person name="Dewhirst F.E."/>
            <person name="Young S.K."/>
            <person name="Zeng Q."/>
            <person name="Gargeya S."/>
            <person name="Fitzgerald M."/>
            <person name="Haas B."/>
            <person name="Abouelleil A."/>
            <person name="Alvarado L."/>
            <person name="Arachchi H.M."/>
            <person name="Berlin A."/>
            <person name="Brown A."/>
            <person name="Chapman S.B."/>
            <person name="Chen Z."/>
            <person name="Dunbar C."/>
            <person name="Freedman E."/>
            <person name="Gearin G."/>
            <person name="Gellesch M."/>
            <person name="Goldberg J."/>
            <person name="Griggs A."/>
            <person name="Gujja S."/>
            <person name="Heiman D."/>
            <person name="Howarth C."/>
            <person name="Larson L."/>
            <person name="Lui A."/>
            <person name="MacDonald P.J.P."/>
            <person name="Mehta T."/>
            <person name="Montmayeur A."/>
            <person name="Murphy C."/>
            <person name="Neiman D."/>
            <person name="Pearson M."/>
            <person name="Priest M."/>
            <person name="Roberts A."/>
            <person name="Saif S."/>
            <person name="Shea T."/>
            <person name="Shenoy N."/>
            <person name="Sisk P."/>
            <person name="Stolte C."/>
            <person name="Sykes S."/>
            <person name="Wortman J."/>
            <person name="Nusbaum C."/>
            <person name="Birren B."/>
        </authorList>
    </citation>
    <scope>NUCLEOTIDE SEQUENCE [LARGE SCALE GENOMIC DNA]</scope>
    <source>
        <strain evidence="1 2">F0390</strain>
    </source>
</reference>
<evidence type="ECO:0000313" key="1">
    <source>
        <dbReference type="EMBL" id="EGV34641.1"/>
    </source>
</evidence>
<protein>
    <submittedName>
        <fullName evidence="1">Uncharacterized protein</fullName>
    </submittedName>
</protein>
<dbReference type="Proteomes" id="UP000005141">
    <property type="component" value="Unassembled WGS sequence"/>
</dbReference>
<keyword evidence="2" id="KW-1185">Reference proteome</keyword>
<organism evidence="1 2">
    <name type="scientific">Segatella oulorum F0390</name>
    <dbReference type="NCBI Taxonomy" id="702438"/>
    <lineage>
        <taxon>Bacteria</taxon>
        <taxon>Pseudomonadati</taxon>
        <taxon>Bacteroidota</taxon>
        <taxon>Bacteroidia</taxon>
        <taxon>Bacteroidales</taxon>
        <taxon>Prevotellaceae</taxon>
        <taxon>Segatella</taxon>
    </lineage>
</organism>
<dbReference type="AlphaFoldDB" id="G1W8J7"/>
<evidence type="ECO:0000313" key="2">
    <source>
        <dbReference type="Proteomes" id="UP000005141"/>
    </source>
</evidence>
<dbReference type="HOGENOM" id="CLU_3404841_0_0_10"/>
<accession>G1W8J7</accession>
<dbReference type="EMBL" id="ADGI01000011">
    <property type="protein sequence ID" value="EGV34641.1"/>
    <property type="molecule type" value="Genomic_DNA"/>
</dbReference>
<name>G1W8J7_9BACT</name>
<proteinExistence type="predicted"/>
<gene>
    <name evidence="1" type="ORF">HMPREF9431_00148</name>
</gene>